<protein>
    <recommendedName>
        <fullName evidence="3">Nucleic acid-binding protein</fullName>
    </recommendedName>
</protein>
<keyword evidence="2" id="KW-1185">Reference proteome</keyword>
<evidence type="ECO:0008006" key="3">
    <source>
        <dbReference type="Google" id="ProtNLM"/>
    </source>
</evidence>
<dbReference type="InterPro" id="IPR021799">
    <property type="entry name" value="PIN-like_prokaryotic"/>
</dbReference>
<comment type="caution">
    <text evidence="1">The sequence shown here is derived from an EMBL/GenBank/DDBJ whole genome shotgun (WGS) entry which is preliminary data.</text>
</comment>
<dbReference type="RefSeq" id="WP_184077437.1">
    <property type="nucleotide sequence ID" value="NZ_JACIJP010000001.1"/>
</dbReference>
<dbReference type="Pfam" id="PF11848">
    <property type="entry name" value="DUF3368"/>
    <property type="match status" value="1"/>
</dbReference>
<sequence>MNLLVTDSSVLIDLERADLVSAAFALPCSLAVPDILYANELASAGGPALLDLGLRVEPLESSEMSTGLALRRARPGLSVPAAFGLVLAEARRWAVLSVDDLVHHEAAARGIECCGLLWMFDELEKSGSCPLALLAAGLTTLNAAKRCRLSARDVAARLGRYRAE</sequence>
<reference evidence="1 2" key="1">
    <citation type="submission" date="2020-08" db="EMBL/GenBank/DDBJ databases">
        <title>Genomic Encyclopedia of Type Strains, Phase IV (KMG-IV): sequencing the most valuable type-strain genomes for metagenomic binning, comparative biology and taxonomic classification.</title>
        <authorList>
            <person name="Goeker M."/>
        </authorList>
    </citation>
    <scope>NUCLEOTIDE SEQUENCE [LARGE SCALE GENOMIC DNA]</scope>
    <source>
        <strain evidence="1 2">DSM 102255</strain>
    </source>
</reference>
<evidence type="ECO:0000313" key="1">
    <source>
        <dbReference type="EMBL" id="MBB6122925.1"/>
    </source>
</evidence>
<organism evidence="1 2">
    <name type="scientific">Sphingobium subterraneum</name>
    <dbReference type="NCBI Taxonomy" id="627688"/>
    <lineage>
        <taxon>Bacteria</taxon>
        <taxon>Pseudomonadati</taxon>
        <taxon>Pseudomonadota</taxon>
        <taxon>Alphaproteobacteria</taxon>
        <taxon>Sphingomonadales</taxon>
        <taxon>Sphingomonadaceae</taxon>
        <taxon>Sphingobium</taxon>
    </lineage>
</organism>
<dbReference type="AlphaFoldDB" id="A0A841J2S8"/>
<dbReference type="Proteomes" id="UP000552700">
    <property type="component" value="Unassembled WGS sequence"/>
</dbReference>
<evidence type="ECO:0000313" key="2">
    <source>
        <dbReference type="Proteomes" id="UP000552700"/>
    </source>
</evidence>
<accession>A0A841J2S8</accession>
<name>A0A841J2S8_9SPHN</name>
<dbReference type="EMBL" id="JACIJP010000001">
    <property type="protein sequence ID" value="MBB6122925.1"/>
    <property type="molecule type" value="Genomic_DNA"/>
</dbReference>
<proteinExistence type="predicted"/>
<gene>
    <name evidence="1" type="ORF">FHS92_000632</name>
</gene>